<feature type="compositionally biased region" description="Polar residues" evidence="1">
    <location>
        <begin position="986"/>
        <end position="1012"/>
    </location>
</feature>
<feature type="region of interest" description="Disordered" evidence="1">
    <location>
        <begin position="422"/>
        <end position="451"/>
    </location>
</feature>
<protein>
    <recommendedName>
        <fullName evidence="2">PH domain-containing protein</fullName>
    </recommendedName>
</protein>
<dbReference type="OrthoDB" id="2261329at2759"/>
<dbReference type="SUPFAM" id="SSF50729">
    <property type="entry name" value="PH domain-like"/>
    <property type="match status" value="1"/>
</dbReference>
<dbReference type="InterPro" id="IPR001849">
    <property type="entry name" value="PH_domain"/>
</dbReference>
<evidence type="ECO:0000256" key="1">
    <source>
        <dbReference type="SAM" id="MobiDB-lite"/>
    </source>
</evidence>
<sequence length="1046" mass="116705">METSQHIGPRISIDQVPSPGYTPALRRQSTKQLIHRFESMTDAAEMVQVVVKRPSGSTRPSSENDSRDMLHPFLTTTPHKSKRRSLSNSLRNFMSVFKKKKDKESDDDDYAPLRHASELNIAAPLEPASLPKPQMVSRLSEKEIPSSSNKVGSALSGSLLYLSRPPSQSPVWISCTVTLYNSHLLLTWYTMHETPSSRTIQLDRFMDVHSLNERAPRPDTEGDLKTFELTFEGRQRETFAATSSQERARWVGAVWDAVLNSQGRNEPVHTSKRSETLTIRTYVSHEHKEIGQCLQSLSSPGEAHSEYTSSSGQRTPLVQSALQQTPPPTPRLAQIERSELASPASSAVSSSSVGTALRRAQTNQLTHQGRPFAEIEKLQEEENAGGSWSKAIETPSTDASIVIPLPNPPNVPLSDTHSVRSAFRRNRTERQSSPAPTPPSSPTKASSSLVAPATTLRAKLSEPAIRQHVENPPTSLLAVGVEPQLAPLVELIKDTAAKHYDQTAGLGEQIISLQRDLHILPNEIQVLLGQTVDAVVKQVSDQNNHTDSASLQNVLTTLEGLRKQILENSEHPRMDSLTRMFDSLQTRLATLAPLLMEKLVSIEQGQTQLRLQAIRAAEQPPMRVRTTRTFLARLAPRRRLRVEVGPRTGPVRLLSIYQIYDRNLMNLSLCSDPVLSQFPQETYLRRKQQVQIQRRSGISIDLQAILDHLRLDEEQRKLQLDQQADSVRYLNELNSVCINVNTSLLGLFNLLQPFQWLESFVNGGTVHIQSVAANVEQLCSYLGTSSESDTAGGQPSNQGMLSEMRHLISSVQTKSLGEGQLQTSVGELMNTVREQMKNDTEQRAALVTESVLEIIHRQRHEQEQMLRALSTGRCPIHYPICSHCLHSSSAELTNEIRGERLRFVEAMKEATAINVQAHVEHFKAELGREVAAMTQDVGRLHQEKQTIEQQIGDLFAFYSKQKQEAEVRPSYAEYTGPVVTLASFDPQNNARRNATPKSAGFSNLQNLPASTSRRPRRPLPHPVFQRKFEMMLHREAAECVVGKAEG</sequence>
<keyword evidence="4" id="KW-1185">Reference proteome</keyword>
<feature type="region of interest" description="Disordered" evidence="1">
    <location>
        <begin position="53"/>
        <end position="86"/>
    </location>
</feature>
<dbReference type="Proteomes" id="UP000683000">
    <property type="component" value="Unassembled WGS sequence"/>
</dbReference>
<feature type="region of interest" description="Disordered" evidence="1">
    <location>
        <begin position="986"/>
        <end position="1020"/>
    </location>
</feature>
<gene>
    <name evidence="3" type="ORF">JVT61DRAFT_7764</name>
</gene>
<comment type="caution">
    <text evidence="3">The sequence shown here is derived from an EMBL/GenBank/DDBJ whole genome shotgun (WGS) entry which is preliminary data.</text>
</comment>
<organism evidence="3 4">
    <name type="scientific">Boletus reticuloceps</name>
    <dbReference type="NCBI Taxonomy" id="495285"/>
    <lineage>
        <taxon>Eukaryota</taxon>
        <taxon>Fungi</taxon>
        <taxon>Dikarya</taxon>
        <taxon>Basidiomycota</taxon>
        <taxon>Agaricomycotina</taxon>
        <taxon>Agaricomycetes</taxon>
        <taxon>Agaricomycetidae</taxon>
        <taxon>Boletales</taxon>
        <taxon>Boletineae</taxon>
        <taxon>Boletaceae</taxon>
        <taxon>Boletoideae</taxon>
        <taxon>Boletus</taxon>
    </lineage>
</organism>
<name>A0A8I2YHF3_9AGAM</name>
<evidence type="ECO:0000313" key="4">
    <source>
        <dbReference type="Proteomes" id="UP000683000"/>
    </source>
</evidence>
<feature type="region of interest" description="Disordered" evidence="1">
    <location>
        <begin position="1"/>
        <end position="21"/>
    </location>
</feature>
<dbReference type="AlphaFoldDB" id="A0A8I2YHF3"/>
<feature type="compositionally biased region" description="Polar residues" evidence="1">
    <location>
        <begin position="306"/>
        <end position="324"/>
    </location>
</feature>
<dbReference type="CDD" id="cd00821">
    <property type="entry name" value="PH"/>
    <property type="match status" value="1"/>
</dbReference>
<feature type="domain" description="PH" evidence="2">
    <location>
        <begin position="152"/>
        <end position="259"/>
    </location>
</feature>
<reference evidence="3" key="1">
    <citation type="submission" date="2021-03" db="EMBL/GenBank/DDBJ databases">
        <title>Evolutionary innovations through gain and loss of genes in the ectomycorrhizal Boletales.</title>
        <authorList>
            <person name="Wu G."/>
            <person name="Miyauchi S."/>
            <person name="Morin E."/>
            <person name="Yang Z.-L."/>
            <person name="Xu J."/>
            <person name="Martin F.M."/>
        </authorList>
    </citation>
    <scope>NUCLEOTIDE SEQUENCE</scope>
    <source>
        <strain evidence="3">BR01</strain>
    </source>
</reference>
<feature type="region of interest" description="Disordered" evidence="1">
    <location>
        <begin position="292"/>
        <end position="331"/>
    </location>
</feature>
<evidence type="ECO:0000259" key="2">
    <source>
        <dbReference type="PROSITE" id="PS50003"/>
    </source>
</evidence>
<dbReference type="SMART" id="SM00233">
    <property type="entry name" value="PH"/>
    <property type="match status" value="1"/>
</dbReference>
<proteinExistence type="predicted"/>
<dbReference type="PROSITE" id="PS50003">
    <property type="entry name" value="PH_DOMAIN"/>
    <property type="match status" value="1"/>
</dbReference>
<dbReference type="EMBL" id="JAGFBS010000028">
    <property type="protein sequence ID" value="KAG6372324.1"/>
    <property type="molecule type" value="Genomic_DNA"/>
</dbReference>
<evidence type="ECO:0000313" key="3">
    <source>
        <dbReference type="EMBL" id="KAG6372324.1"/>
    </source>
</evidence>
<accession>A0A8I2YHF3</accession>